<evidence type="ECO:0000256" key="1">
    <source>
        <dbReference type="SAM" id="Phobius"/>
    </source>
</evidence>
<sequence length="126" mass="13581">MQNRIVAIVYGWVFIFIAMAITSLLLALILKFTAMTESTLQWTTLIAGLLILFVSGVITGVKGKEQGWLLGLLTGGGFSIIVFLFQFLAYQKGVGVEQLFSHLSYMIMALLGGMIGVNISGGDQSS</sequence>
<dbReference type="RefSeq" id="WP_036831180.1">
    <property type="nucleotide sequence ID" value="NZ_AVPG01000001.1"/>
</dbReference>
<dbReference type="STRING" id="1385512.N784_01265"/>
<keyword evidence="3" id="KW-1185">Reference proteome</keyword>
<dbReference type="NCBIfam" id="TIGR04086">
    <property type="entry name" value="TIGR04086_membr"/>
    <property type="match status" value="1"/>
</dbReference>
<gene>
    <name evidence="2" type="ORF">N784_01265</name>
</gene>
<dbReference type="Pfam" id="PF12670">
    <property type="entry name" value="DUF3792"/>
    <property type="match status" value="1"/>
</dbReference>
<feature type="transmembrane region" description="Helical" evidence="1">
    <location>
        <begin position="102"/>
        <end position="121"/>
    </location>
</feature>
<proteinExistence type="predicted"/>
<accession>A0A0A5GAH8</accession>
<dbReference type="AlphaFoldDB" id="A0A0A5GAH8"/>
<evidence type="ECO:0000313" key="3">
    <source>
        <dbReference type="Proteomes" id="UP000030401"/>
    </source>
</evidence>
<keyword evidence="1" id="KW-1133">Transmembrane helix</keyword>
<dbReference type="eggNOG" id="ENOG50318CY">
    <property type="taxonomic scope" value="Bacteria"/>
</dbReference>
<organism evidence="2 3">
    <name type="scientific">Pontibacillus litoralis JSM 072002</name>
    <dbReference type="NCBI Taxonomy" id="1385512"/>
    <lineage>
        <taxon>Bacteria</taxon>
        <taxon>Bacillati</taxon>
        <taxon>Bacillota</taxon>
        <taxon>Bacilli</taxon>
        <taxon>Bacillales</taxon>
        <taxon>Bacillaceae</taxon>
        <taxon>Pontibacillus</taxon>
    </lineage>
</organism>
<reference evidence="2 3" key="1">
    <citation type="submission" date="2013-08" db="EMBL/GenBank/DDBJ databases">
        <authorList>
            <person name="Huang J."/>
            <person name="Wang G."/>
        </authorList>
    </citation>
    <scope>NUCLEOTIDE SEQUENCE [LARGE SCALE GENOMIC DNA]</scope>
    <source>
        <strain evidence="2 3">JSM 072002</strain>
    </source>
</reference>
<dbReference type="EMBL" id="AVPG01000001">
    <property type="protein sequence ID" value="KGX88994.1"/>
    <property type="molecule type" value="Genomic_DNA"/>
</dbReference>
<protein>
    <submittedName>
        <fullName evidence="2">Membrane protein</fullName>
    </submittedName>
</protein>
<keyword evidence="1" id="KW-0472">Membrane</keyword>
<evidence type="ECO:0000313" key="2">
    <source>
        <dbReference type="EMBL" id="KGX88994.1"/>
    </source>
</evidence>
<dbReference type="Proteomes" id="UP000030401">
    <property type="component" value="Unassembled WGS sequence"/>
</dbReference>
<comment type="caution">
    <text evidence="2">The sequence shown here is derived from an EMBL/GenBank/DDBJ whole genome shotgun (WGS) entry which is preliminary data.</text>
</comment>
<feature type="transmembrane region" description="Helical" evidence="1">
    <location>
        <begin position="42"/>
        <end position="61"/>
    </location>
</feature>
<keyword evidence="1" id="KW-0812">Transmembrane</keyword>
<name>A0A0A5GAH8_9BACI</name>
<dbReference type="OrthoDB" id="2988991at2"/>
<feature type="transmembrane region" description="Helical" evidence="1">
    <location>
        <begin position="68"/>
        <end position="90"/>
    </location>
</feature>
<dbReference type="InterPro" id="IPR023804">
    <property type="entry name" value="DUF3792_TM"/>
</dbReference>
<feature type="transmembrane region" description="Helical" evidence="1">
    <location>
        <begin position="7"/>
        <end position="30"/>
    </location>
</feature>